<sequence length="507" mass="57652">MELLNLLITQFTKSRVEQIEHFMNHPHEVQQETLSNLLIQAKNTEWGRKYGYSSIKNAEEYRQRVPLSAYDDLSPYIKRMMNGEQNLLWHSDIQWYAKSSGTTSDRSKFLPVSEEALEDCHFRGGKDLITLYLDRNPDSRIFLGKTVSVGGTLQTYEGNDDIYTGAISAIITKNLPIWAEYARTPSTSIAFLPWEEKLDAMAKSIAEQNVTNIMGLPTWTKVVLERVLEITGKKNILEVWPNLEFFAHGGVAFGPYRELFNQFIPSDSVNYIDIYNASEGFFGLQDGDCEEDEMLLMLDYGVYYEFLPMEESGEESTAAVGLEGMEVGKNYALLISTNAGLWRYKIGDTIRFTSTVPYRFKISGRVKHFMNAFGEELMVENAEQAMARASEATGALIHEFTAAPVFMQNGEKGRHEWLVEFTTAPDNEEKFKEALDEALRSVNSDYDSRRHKDLALLPPVVHILPKGTFYNWLKSKGKLGGQNKVPRLSNSREYVEDILAAVNTTTY</sequence>
<keyword evidence="4" id="KW-1185">Reference proteome</keyword>
<protein>
    <submittedName>
        <fullName evidence="3">GH3 auxin-responsive promoter family protein</fullName>
    </submittedName>
</protein>
<accession>A0ABW5IU08</accession>
<dbReference type="EMBL" id="JBHULU010000021">
    <property type="protein sequence ID" value="MFD2515510.1"/>
    <property type="molecule type" value="Genomic_DNA"/>
</dbReference>
<comment type="caution">
    <text evidence="3">The sequence shown here is derived from an EMBL/GenBank/DDBJ whole genome shotgun (WGS) entry which is preliminary data.</text>
</comment>
<feature type="domain" description="GH3 middle" evidence="1">
    <location>
        <begin position="296"/>
        <end position="365"/>
    </location>
</feature>
<dbReference type="Pfam" id="PF23571">
    <property type="entry name" value="GH3_M"/>
    <property type="match status" value="1"/>
</dbReference>
<dbReference type="Proteomes" id="UP001597544">
    <property type="component" value="Unassembled WGS sequence"/>
</dbReference>
<dbReference type="RefSeq" id="WP_377510384.1">
    <property type="nucleotide sequence ID" value="NZ_JBHULU010000021.1"/>
</dbReference>
<feature type="domain" description="GH3 C-terminal" evidence="2">
    <location>
        <begin position="380"/>
        <end position="493"/>
    </location>
</feature>
<dbReference type="Pfam" id="PF23572">
    <property type="entry name" value="GH3_C"/>
    <property type="match status" value="1"/>
</dbReference>
<dbReference type="InterPro" id="IPR055377">
    <property type="entry name" value="GH3_M"/>
</dbReference>
<dbReference type="PANTHER" id="PTHR31901:SF9">
    <property type="entry name" value="GH3 DOMAIN-CONTAINING PROTEIN"/>
    <property type="match status" value="1"/>
</dbReference>
<organism evidence="3 4">
    <name type="scientific">Pontibacter locisalis</name>
    <dbReference type="NCBI Taxonomy" id="1719035"/>
    <lineage>
        <taxon>Bacteria</taxon>
        <taxon>Pseudomonadati</taxon>
        <taxon>Bacteroidota</taxon>
        <taxon>Cytophagia</taxon>
        <taxon>Cytophagales</taxon>
        <taxon>Hymenobacteraceae</taxon>
        <taxon>Pontibacter</taxon>
    </lineage>
</organism>
<evidence type="ECO:0000259" key="1">
    <source>
        <dbReference type="Pfam" id="PF23571"/>
    </source>
</evidence>
<dbReference type="PANTHER" id="PTHR31901">
    <property type="entry name" value="GH3 DOMAIN-CONTAINING PROTEIN"/>
    <property type="match status" value="1"/>
</dbReference>
<reference evidence="4" key="1">
    <citation type="journal article" date="2019" name="Int. J. Syst. Evol. Microbiol.">
        <title>The Global Catalogue of Microorganisms (GCM) 10K type strain sequencing project: providing services to taxonomists for standard genome sequencing and annotation.</title>
        <authorList>
            <consortium name="The Broad Institute Genomics Platform"/>
            <consortium name="The Broad Institute Genome Sequencing Center for Infectious Disease"/>
            <person name="Wu L."/>
            <person name="Ma J."/>
        </authorList>
    </citation>
    <scope>NUCLEOTIDE SEQUENCE [LARGE SCALE GENOMIC DNA]</scope>
    <source>
        <strain evidence="4">KCTC 42498</strain>
    </source>
</reference>
<name>A0ABW5IU08_9BACT</name>
<evidence type="ECO:0000313" key="3">
    <source>
        <dbReference type="EMBL" id="MFD2515510.1"/>
    </source>
</evidence>
<dbReference type="Pfam" id="PF03321">
    <property type="entry name" value="GH3"/>
    <property type="match status" value="1"/>
</dbReference>
<dbReference type="InterPro" id="IPR055378">
    <property type="entry name" value="GH3_C"/>
</dbReference>
<evidence type="ECO:0000259" key="2">
    <source>
        <dbReference type="Pfam" id="PF23572"/>
    </source>
</evidence>
<proteinExistence type="predicted"/>
<dbReference type="InterPro" id="IPR004993">
    <property type="entry name" value="GH3"/>
</dbReference>
<evidence type="ECO:0000313" key="4">
    <source>
        <dbReference type="Proteomes" id="UP001597544"/>
    </source>
</evidence>
<gene>
    <name evidence="3" type="ORF">ACFSRY_16675</name>
</gene>